<evidence type="ECO:0000256" key="3">
    <source>
        <dbReference type="ARBA" id="ARBA00022679"/>
    </source>
</evidence>
<dbReference type="Gene3D" id="3.90.226.10">
    <property type="entry name" value="2-enoyl-CoA Hydratase, Chain A, domain 1"/>
    <property type="match status" value="1"/>
</dbReference>
<keyword evidence="5 10" id="KW-0276">Fatty acid metabolism</keyword>
<dbReference type="GO" id="GO:0006633">
    <property type="term" value="P:fatty acid biosynthetic process"/>
    <property type="evidence" value="ECO:0007669"/>
    <property type="project" value="UniProtKB-KW"/>
</dbReference>
<keyword evidence="4 10" id="KW-0547">Nucleotide-binding</keyword>
<dbReference type="Pfam" id="PF03255">
    <property type="entry name" value="ACCA"/>
    <property type="match status" value="1"/>
</dbReference>
<keyword evidence="12" id="KW-0436">Ligase</keyword>
<evidence type="ECO:0000256" key="4">
    <source>
        <dbReference type="ARBA" id="ARBA00022741"/>
    </source>
</evidence>
<keyword evidence="13" id="KW-1185">Reference proteome</keyword>
<gene>
    <name evidence="10" type="primary">accA</name>
    <name evidence="12" type="ORF">CD29_14645</name>
</gene>
<protein>
    <recommendedName>
        <fullName evidence="10">Acetyl-coenzyme A carboxylase carboxyl transferase subunit alpha</fullName>
        <shortName evidence="10">ACCase subunit alpha</shortName>
        <shortName evidence="10">Acetyl-CoA carboxylase carboxyltransferase subunit alpha</shortName>
        <ecNumber evidence="10">2.1.3.15</ecNumber>
    </recommendedName>
</protein>
<evidence type="ECO:0000256" key="5">
    <source>
        <dbReference type="ARBA" id="ARBA00022832"/>
    </source>
</evidence>
<dbReference type="RefSeq" id="WP_036188136.1">
    <property type="nucleotide sequence ID" value="NZ_AVDA01000018.1"/>
</dbReference>
<dbReference type="PRINTS" id="PR01069">
    <property type="entry name" value="ACCCTRFRASEA"/>
</dbReference>
<dbReference type="InterPro" id="IPR029045">
    <property type="entry name" value="ClpP/crotonase-like_dom_sf"/>
</dbReference>
<dbReference type="GO" id="GO:0005524">
    <property type="term" value="F:ATP binding"/>
    <property type="evidence" value="ECO:0007669"/>
    <property type="project" value="UniProtKB-KW"/>
</dbReference>
<dbReference type="PANTHER" id="PTHR42853:SF3">
    <property type="entry name" value="ACETYL-COENZYME A CARBOXYLASE CARBOXYL TRANSFERASE SUBUNIT ALPHA, CHLOROPLASTIC"/>
    <property type="match status" value="1"/>
</dbReference>
<evidence type="ECO:0000256" key="10">
    <source>
        <dbReference type="HAMAP-Rule" id="MF_00823"/>
    </source>
</evidence>
<evidence type="ECO:0000256" key="6">
    <source>
        <dbReference type="ARBA" id="ARBA00022840"/>
    </source>
</evidence>
<keyword evidence="7 10" id="KW-0443">Lipid metabolism</keyword>
<evidence type="ECO:0000256" key="8">
    <source>
        <dbReference type="ARBA" id="ARBA00023160"/>
    </source>
</evidence>
<keyword evidence="2 10" id="KW-0444">Lipid biosynthesis</keyword>
<evidence type="ECO:0000256" key="9">
    <source>
        <dbReference type="ARBA" id="ARBA00049152"/>
    </source>
</evidence>
<dbReference type="InterPro" id="IPR011763">
    <property type="entry name" value="COA_CT_C"/>
</dbReference>
<dbReference type="EMBL" id="JPVN01000018">
    <property type="protein sequence ID" value="KGR77496.1"/>
    <property type="molecule type" value="Genomic_DNA"/>
</dbReference>
<dbReference type="GO" id="GO:0016743">
    <property type="term" value="F:carboxyl- or carbamoyltransferase activity"/>
    <property type="evidence" value="ECO:0007669"/>
    <property type="project" value="UniProtKB-UniRule"/>
</dbReference>
<comment type="similarity">
    <text evidence="10">Belongs to the AccA family.</text>
</comment>
<evidence type="ECO:0000256" key="7">
    <source>
        <dbReference type="ARBA" id="ARBA00023098"/>
    </source>
</evidence>
<keyword evidence="8 10" id="KW-0275">Fatty acid biosynthesis</keyword>
<dbReference type="Proteomes" id="UP000030416">
    <property type="component" value="Unassembled WGS sequence"/>
</dbReference>
<dbReference type="OrthoDB" id="9808023at2"/>
<dbReference type="GO" id="GO:0003989">
    <property type="term" value="F:acetyl-CoA carboxylase activity"/>
    <property type="evidence" value="ECO:0007669"/>
    <property type="project" value="InterPro"/>
</dbReference>
<dbReference type="NCBIfam" id="NF004344">
    <property type="entry name" value="PRK05724.1"/>
    <property type="match status" value="1"/>
</dbReference>
<accession>A0A0A3HY13</accession>
<keyword evidence="10" id="KW-0963">Cytoplasm</keyword>
<keyword evidence="6 10" id="KW-0067">ATP-binding</keyword>
<name>A0A0A3HY13_9BACL</name>
<dbReference type="eggNOG" id="COG0825">
    <property type="taxonomic scope" value="Bacteria"/>
</dbReference>
<dbReference type="STRING" id="1384049.CD29_14645"/>
<comment type="subunit">
    <text evidence="10">Acetyl-CoA carboxylase is a heterohexamer composed of biotin carboxyl carrier protein (AccB), biotin carboxylase (AccC) and two subunits each of ACCase subunit alpha (AccA) and ACCase subunit beta (AccD).</text>
</comment>
<organism evidence="12 13">
    <name type="scientific">Ureibacillus manganicus DSM 26584</name>
    <dbReference type="NCBI Taxonomy" id="1384049"/>
    <lineage>
        <taxon>Bacteria</taxon>
        <taxon>Bacillati</taxon>
        <taxon>Bacillota</taxon>
        <taxon>Bacilli</taxon>
        <taxon>Bacillales</taxon>
        <taxon>Caryophanaceae</taxon>
        <taxon>Ureibacillus</taxon>
    </lineage>
</organism>
<dbReference type="NCBIfam" id="TIGR00513">
    <property type="entry name" value="accA"/>
    <property type="match status" value="1"/>
</dbReference>
<dbReference type="NCBIfam" id="NF041504">
    <property type="entry name" value="AccA_sub"/>
    <property type="match status" value="1"/>
</dbReference>
<comment type="catalytic activity">
    <reaction evidence="9 10">
        <text>N(6)-carboxybiotinyl-L-lysyl-[protein] + acetyl-CoA = N(6)-biotinyl-L-lysyl-[protein] + malonyl-CoA</text>
        <dbReference type="Rhea" id="RHEA:54728"/>
        <dbReference type="Rhea" id="RHEA-COMP:10505"/>
        <dbReference type="Rhea" id="RHEA-COMP:10506"/>
        <dbReference type="ChEBI" id="CHEBI:57288"/>
        <dbReference type="ChEBI" id="CHEBI:57384"/>
        <dbReference type="ChEBI" id="CHEBI:83144"/>
        <dbReference type="ChEBI" id="CHEBI:83145"/>
        <dbReference type="EC" id="2.1.3.15"/>
    </reaction>
</comment>
<comment type="caution">
    <text evidence="12">The sequence shown here is derived from an EMBL/GenBank/DDBJ whole genome shotgun (WGS) entry which is preliminary data.</text>
</comment>
<dbReference type="UniPathway" id="UPA00655">
    <property type="reaction ID" value="UER00711"/>
</dbReference>
<evidence type="ECO:0000313" key="13">
    <source>
        <dbReference type="Proteomes" id="UP000030416"/>
    </source>
</evidence>
<dbReference type="EC" id="2.1.3.15" evidence="10"/>
<comment type="function">
    <text evidence="10">Component of the acetyl coenzyme A carboxylase (ACC) complex. First, biotin carboxylase catalyzes the carboxylation of biotin on its carrier protein (BCCP) and then the CO(2) group is transferred by the carboxyltransferase to acetyl-CoA to form malonyl-CoA.</text>
</comment>
<feature type="domain" description="CoA carboxyltransferase C-terminal" evidence="11">
    <location>
        <begin position="35"/>
        <end position="292"/>
    </location>
</feature>
<comment type="pathway">
    <text evidence="1 10">Lipid metabolism; malonyl-CoA biosynthesis; malonyl-CoA from acetyl-CoA: step 1/1.</text>
</comment>
<keyword evidence="3 10" id="KW-0808">Transferase</keyword>
<dbReference type="AlphaFoldDB" id="A0A0A3HY13"/>
<sequence length="318" mass="35567">MAKNMAFEEPVIKLREKIDELKDIASKADVDMREEIETLETRLKQLEIKVYSNMEPWDRVQVARHPERPTTLDYIKEIFTDFIEFHGDRNFGDDEAIIGGIAFFEDTPITIIGHQRGKTTKENIRRNFGMPHPEGYRKALRLMKQAEKFGRPILCFIDTKGAYPGKAAEQRGQSEAIAKNLFEMAGLKVPVISIVIGEGGSGGALALGVANRIFMLENSTYSVISPEGAASILWKDASLAKQAAEAMKITAQDLKQMGIIDGIIPEISGGAHRNVIAQALAIKECLLDELTKLRLLSTSELIEDRYNKFRVIGEFIEQ</sequence>
<evidence type="ECO:0000256" key="1">
    <source>
        <dbReference type="ARBA" id="ARBA00004956"/>
    </source>
</evidence>
<dbReference type="SUPFAM" id="SSF52096">
    <property type="entry name" value="ClpP/crotonase"/>
    <property type="match status" value="1"/>
</dbReference>
<evidence type="ECO:0000259" key="11">
    <source>
        <dbReference type="PROSITE" id="PS50989"/>
    </source>
</evidence>
<dbReference type="PANTHER" id="PTHR42853">
    <property type="entry name" value="ACETYL-COENZYME A CARBOXYLASE CARBOXYL TRANSFERASE SUBUNIT ALPHA"/>
    <property type="match status" value="1"/>
</dbReference>
<evidence type="ECO:0000313" key="12">
    <source>
        <dbReference type="EMBL" id="KGR77496.1"/>
    </source>
</evidence>
<dbReference type="GO" id="GO:2001295">
    <property type="term" value="P:malonyl-CoA biosynthetic process"/>
    <property type="evidence" value="ECO:0007669"/>
    <property type="project" value="UniProtKB-UniRule"/>
</dbReference>
<dbReference type="GO" id="GO:0009317">
    <property type="term" value="C:acetyl-CoA carboxylase complex"/>
    <property type="evidence" value="ECO:0007669"/>
    <property type="project" value="InterPro"/>
</dbReference>
<proteinExistence type="inferred from homology"/>
<comment type="subcellular location">
    <subcellularLocation>
        <location evidence="10">Cytoplasm</location>
    </subcellularLocation>
</comment>
<dbReference type="HAMAP" id="MF_00823">
    <property type="entry name" value="AcetylCoA_CT_alpha"/>
    <property type="match status" value="1"/>
</dbReference>
<dbReference type="InterPro" id="IPR001095">
    <property type="entry name" value="Acetyl_CoA_COase_a_su"/>
</dbReference>
<dbReference type="PROSITE" id="PS50989">
    <property type="entry name" value="COA_CT_CTER"/>
    <property type="match status" value="1"/>
</dbReference>
<evidence type="ECO:0000256" key="2">
    <source>
        <dbReference type="ARBA" id="ARBA00022516"/>
    </source>
</evidence>
<reference evidence="12 13" key="1">
    <citation type="submission" date="2014-02" db="EMBL/GenBank/DDBJ databases">
        <title>Draft genome sequence of Lysinibacillus manganicus DSM 26584T.</title>
        <authorList>
            <person name="Zhang F."/>
            <person name="Wang G."/>
            <person name="Zhang L."/>
        </authorList>
    </citation>
    <scope>NUCLEOTIDE SEQUENCE [LARGE SCALE GENOMIC DNA]</scope>
    <source>
        <strain evidence="12 13">DSM 26584</strain>
    </source>
</reference>